<evidence type="ECO:0000313" key="1">
    <source>
        <dbReference type="EMBL" id="EDM61719.1"/>
    </source>
</evidence>
<dbReference type="eggNOG" id="COG1061">
    <property type="taxonomic scope" value="Bacteria"/>
</dbReference>
<protein>
    <submittedName>
        <fullName evidence="1">Uncharacterized protein</fullName>
    </submittedName>
</protein>
<dbReference type="EMBL" id="AAXB02000026">
    <property type="protein sequence ID" value="EDM61719.1"/>
    <property type="molecule type" value="Genomic_DNA"/>
</dbReference>
<organism evidence="1 2">
    <name type="scientific">Dorea longicatena DSM 13814</name>
    <dbReference type="NCBI Taxonomy" id="411462"/>
    <lineage>
        <taxon>Bacteria</taxon>
        <taxon>Bacillati</taxon>
        <taxon>Bacillota</taxon>
        <taxon>Clostridia</taxon>
        <taxon>Lachnospirales</taxon>
        <taxon>Lachnospiraceae</taxon>
        <taxon>Dorea</taxon>
    </lineage>
</organism>
<dbReference type="HOGENOM" id="CLU_2632422_0_0_9"/>
<accession>A6BKR0</accession>
<reference evidence="1 2" key="2">
    <citation type="submission" date="2007-04" db="EMBL/GenBank/DDBJ databases">
        <title>Draft genome sequence of Dorea longicatena (DSM 13814).</title>
        <authorList>
            <person name="Sudarsanam P."/>
            <person name="Ley R."/>
            <person name="Guruge J."/>
            <person name="Turnbaugh P.J."/>
            <person name="Mahowald M."/>
            <person name="Liep D."/>
            <person name="Gordon J."/>
        </authorList>
    </citation>
    <scope>NUCLEOTIDE SEQUENCE [LARGE SCALE GENOMIC DNA]</scope>
    <source>
        <strain evidence="1 2">DSM 13814</strain>
    </source>
</reference>
<comment type="caution">
    <text evidence="1">The sequence shown here is derived from an EMBL/GenBank/DDBJ whole genome shotgun (WGS) entry which is preliminary data.</text>
</comment>
<reference evidence="1 2" key="1">
    <citation type="submission" date="2007-03" db="EMBL/GenBank/DDBJ databases">
        <authorList>
            <person name="Fulton L."/>
            <person name="Clifton S."/>
            <person name="Fulton B."/>
            <person name="Xu J."/>
            <person name="Minx P."/>
            <person name="Pepin K.H."/>
            <person name="Johnson M."/>
            <person name="Thiruvilangam P."/>
            <person name="Bhonagiri V."/>
            <person name="Nash W.E."/>
            <person name="Mardis E.R."/>
            <person name="Wilson R.K."/>
        </authorList>
    </citation>
    <scope>NUCLEOTIDE SEQUENCE [LARGE SCALE GENOMIC DNA]</scope>
    <source>
        <strain evidence="1 2">DSM 13814</strain>
    </source>
</reference>
<sequence length="77" mass="8693">MTKSRAINCNYSAGRFCFGELIKIFVSCSQIWVSIAMSGNHSYNKDNIRRYVTEGGRVIMSASKIQLGEISRKWILG</sequence>
<evidence type="ECO:0000313" key="2">
    <source>
        <dbReference type="Proteomes" id="UP000004016"/>
    </source>
</evidence>
<gene>
    <name evidence="1" type="ORF">DORLON_02916</name>
</gene>
<proteinExistence type="predicted"/>
<dbReference type="Proteomes" id="UP000004016">
    <property type="component" value="Unassembled WGS sequence"/>
</dbReference>
<name>A6BKR0_9FIRM</name>
<dbReference type="AlphaFoldDB" id="A6BKR0"/>